<dbReference type="GeneID" id="5729302"/>
<dbReference type="RefSeq" id="XP_042928079.1">
    <property type="nucleotide sequence ID" value="XM_043058164.1"/>
</dbReference>
<feature type="transmembrane region" description="Helical" evidence="2">
    <location>
        <begin position="1706"/>
        <end position="1728"/>
    </location>
</feature>
<feature type="transmembrane region" description="Helical" evidence="2">
    <location>
        <begin position="213"/>
        <end position="237"/>
    </location>
</feature>
<evidence type="ECO:0000313" key="5">
    <source>
        <dbReference type="Proteomes" id="UP000006906"/>
    </source>
</evidence>
<dbReference type="EMBL" id="CM008962">
    <property type="protein sequence ID" value="PNW87844.1"/>
    <property type="molecule type" value="Genomic_DNA"/>
</dbReference>
<dbReference type="Gramene" id="PNW87844">
    <property type="protein sequence ID" value="PNW87844"/>
    <property type="gene ID" value="CHLRE_01g004124v5"/>
</dbReference>
<organism evidence="4 5">
    <name type="scientific">Chlamydomonas reinhardtii</name>
    <name type="common">Chlamydomonas smithii</name>
    <dbReference type="NCBI Taxonomy" id="3055"/>
    <lineage>
        <taxon>Eukaryota</taxon>
        <taxon>Viridiplantae</taxon>
        <taxon>Chlorophyta</taxon>
        <taxon>core chlorophytes</taxon>
        <taxon>Chlorophyceae</taxon>
        <taxon>CS clade</taxon>
        <taxon>Chlamydomonadales</taxon>
        <taxon>Chlamydomonadaceae</taxon>
        <taxon>Chlamydomonas</taxon>
    </lineage>
</organism>
<feature type="transmembrane region" description="Helical" evidence="2">
    <location>
        <begin position="276"/>
        <end position="296"/>
    </location>
</feature>
<feature type="transmembrane region" description="Helical" evidence="2">
    <location>
        <begin position="122"/>
        <end position="150"/>
    </location>
</feature>
<feature type="region of interest" description="Disordered" evidence="1">
    <location>
        <begin position="1587"/>
        <end position="1609"/>
    </location>
</feature>
<feature type="compositionally biased region" description="Low complexity" evidence="1">
    <location>
        <begin position="1662"/>
        <end position="1675"/>
    </location>
</feature>
<feature type="transmembrane region" description="Helical" evidence="2">
    <location>
        <begin position="2151"/>
        <end position="2170"/>
    </location>
</feature>
<dbReference type="STRING" id="3055.A0A2K3E4X8"/>
<feature type="region of interest" description="Disordered" evidence="1">
    <location>
        <begin position="2457"/>
        <end position="2476"/>
    </location>
</feature>
<dbReference type="ExpressionAtlas" id="A0A2K3E4X8">
    <property type="expression patterns" value="baseline and differential"/>
</dbReference>
<feature type="region of interest" description="Disordered" evidence="1">
    <location>
        <begin position="1482"/>
        <end position="1562"/>
    </location>
</feature>
<feature type="compositionally biased region" description="Low complexity" evidence="1">
    <location>
        <begin position="1502"/>
        <end position="1515"/>
    </location>
</feature>
<evidence type="ECO:0000256" key="2">
    <source>
        <dbReference type="SAM" id="Phobius"/>
    </source>
</evidence>
<feature type="region of interest" description="Disordered" evidence="1">
    <location>
        <begin position="1394"/>
        <end position="1433"/>
    </location>
</feature>
<dbReference type="InterPro" id="IPR057352">
    <property type="entry name" value="TPR_TmcB/C"/>
</dbReference>
<dbReference type="KEGG" id="cre:CHLRE_01g004124v5"/>
<evidence type="ECO:0000313" key="4">
    <source>
        <dbReference type="EMBL" id="PNW87844.1"/>
    </source>
</evidence>
<feature type="region of interest" description="Disordered" evidence="1">
    <location>
        <begin position="1638"/>
        <end position="1677"/>
    </location>
</feature>
<feature type="compositionally biased region" description="Acidic residues" evidence="1">
    <location>
        <begin position="1963"/>
        <end position="1976"/>
    </location>
</feature>
<feature type="compositionally biased region" description="Low complexity" evidence="1">
    <location>
        <begin position="1"/>
        <end position="24"/>
    </location>
</feature>
<dbReference type="OrthoDB" id="533766at2759"/>
<dbReference type="InterPro" id="IPR052994">
    <property type="entry name" value="Tiny_macrocysts_regulators"/>
</dbReference>
<feature type="compositionally biased region" description="Gly residues" evidence="1">
    <location>
        <begin position="2457"/>
        <end position="2471"/>
    </location>
</feature>
<proteinExistence type="predicted"/>
<keyword evidence="2" id="KW-0812">Transmembrane</keyword>
<dbReference type="PANTHER" id="PTHR31600">
    <property type="entry name" value="TINY MACROCYSTS PROTEIN B-RELATED"/>
    <property type="match status" value="1"/>
</dbReference>
<gene>
    <name evidence="4" type="ORF">CHLRE_01g004124v5</name>
</gene>
<feature type="region of interest" description="Disordered" evidence="1">
    <location>
        <begin position="1961"/>
        <end position="2004"/>
    </location>
</feature>
<reference evidence="4 5" key="1">
    <citation type="journal article" date="2007" name="Science">
        <title>The Chlamydomonas genome reveals the evolution of key animal and plant functions.</title>
        <authorList>
            <person name="Merchant S.S."/>
            <person name="Prochnik S.E."/>
            <person name="Vallon O."/>
            <person name="Harris E.H."/>
            <person name="Karpowicz S.J."/>
            <person name="Witman G.B."/>
            <person name="Terry A."/>
            <person name="Salamov A."/>
            <person name="Fritz-Laylin L.K."/>
            <person name="Marechal-Drouard L."/>
            <person name="Marshall W.F."/>
            <person name="Qu L.H."/>
            <person name="Nelson D.R."/>
            <person name="Sanderfoot A.A."/>
            <person name="Spalding M.H."/>
            <person name="Kapitonov V.V."/>
            <person name="Ren Q."/>
            <person name="Ferris P."/>
            <person name="Lindquist E."/>
            <person name="Shapiro H."/>
            <person name="Lucas S.M."/>
            <person name="Grimwood J."/>
            <person name="Schmutz J."/>
            <person name="Cardol P."/>
            <person name="Cerutti H."/>
            <person name="Chanfreau G."/>
            <person name="Chen C.L."/>
            <person name="Cognat V."/>
            <person name="Croft M.T."/>
            <person name="Dent R."/>
            <person name="Dutcher S."/>
            <person name="Fernandez E."/>
            <person name="Fukuzawa H."/>
            <person name="Gonzalez-Ballester D."/>
            <person name="Gonzalez-Halphen D."/>
            <person name="Hallmann A."/>
            <person name="Hanikenne M."/>
            <person name="Hippler M."/>
            <person name="Inwood W."/>
            <person name="Jabbari K."/>
            <person name="Kalanon M."/>
            <person name="Kuras R."/>
            <person name="Lefebvre P.A."/>
            <person name="Lemaire S.D."/>
            <person name="Lobanov A.V."/>
            <person name="Lohr M."/>
            <person name="Manuell A."/>
            <person name="Meier I."/>
            <person name="Mets L."/>
            <person name="Mittag M."/>
            <person name="Mittelmeier T."/>
            <person name="Moroney J.V."/>
            <person name="Moseley J."/>
            <person name="Napoli C."/>
            <person name="Nedelcu A.M."/>
            <person name="Niyogi K."/>
            <person name="Novoselov S.V."/>
            <person name="Paulsen I.T."/>
            <person name="Pazour G."/>
            <person name="Purton S."/>
            <person name="Ral J.P."/>
            <person name="Riano-Pachon D.M."/>
            <person name="Riekhof W."/>
            <person name="Rymarquis L."/>
            <person name="Schroda M."/>
            <person name="Stern D."/>
            <person name="Umen J."/>
            <person name="Willows R."/>
            <person name="Wilson N."/>
            <person name="Zimmer S.L."/>
            <person name="Allmer J."/>
            <person name="Balk J."/>
            <person name="Bisova K."/>
            <person name="Chen C.J."/>
            <person name="Elias M."/>
            <person name="Gendler K."/>
            <person name="Hauser C."/>
            <person name="Lamb M.R."/>
            <person name="Ledford H."/>
            <person name="Long J.C."/>
            <person name="Minagawa J."/>
            <person name="Page M.D."/>
            <person name="Pan J."/>
            <person name="Pootakham W."/>
            <person name="Roje S."/>
            <person name="Rose A."/>
            <person name="Stahlberg E."/>
            <person name="Terauchi A.M."/>
            <person name="Yang P."/>
            <person name="Ball S."/>
            <person name="Bowler C."/>
            <person name="Dieckmann C.L."/>
            <person name="Gladyshev V.N."/>
            <person name="Green P."/>
            <person name="Jorgensen R."/>
            <person name="Mayfield S."/>
            <person name="Mueller-Roeber B."/>
            <person name="Rajamani S."/>
            <person name="Sayre R.T."/>
            <person name="Brokstein P."/>
            <person name="Dubchak I."/>
            <person name="Goodstein D."/>
            <person name="Hornick L."/>
            <person name="Huang Y.W."/>
            <person name="Jhaveri J."/>
            <person name="Luo Y."/>
            <person name="Martinez D."/>
            <person name="Ngau W.C."/>
            <person name="Otillar B."/>
            <person name="Poliakov A."/>
            <person name="Porter A."/>
            <person name="Szajkowski L."/>
            <person name="Werner G."/>
            <person name="Zhou K."/>
            <person name="Grigoriev I.V."/>
            <person name="Rokhsar D.S."/>
            <person name="Grossman A.R."/>
        </authorList>
    </citation>
    <scope>NUCLEOTIDE SEQUENCE [LARGE SCALE GENOMIC DNA]</scope>
    <source>
        <strain evidence="5">CC-503</strain>
    </source>
</reference>
<feature type="transmembrane region" description="Helical" evidence="2">
    <location>
        <begin position="308"/>
        <end position="329"/>
    </location>
</feature>
<dbReference type="InParanoid" id="A0A2K3E4X8"/>
<keyword evidence="2" id="KW-1133">Transmembrane helix</keyword>
<keyword evidence="2" id="KW-0472">Membrane</keyword>
<dbReference type="Proteomes" id="UP000006906">
    <property type="component" value="Chromosome 1"/>
</dbReference>
<feature type="transmembrane region" description="Helical" evidence="2">
    <location>
        <begin position="2366"/>
        <end position="2392"/>
    </location>
</feature>
<protein>
    <recommendedName>
        <fullName evidence="3">TmcB/TmcC TPR repeats domain-containing protein</fullName>
    </recommendedName>
</protein>
<accession>A0A2K3E4X8</accession>
<feature type="transmembrane region" description="Helical" evidence="2">
    <location>
        <begin position="1907"/>
        <end position="1929"/>
    </location>
</feature>
<feature type="domain" description="TmcB/TmcC TPR repeats" evidence="3">
    <location>
        <begin position="488"/>
        <end position="609"/>
    </location>
</feature>
<evidence type="ECO:0000256" key="1">
    <source>
        <dbReference type="SAM" id="MobiDB-lite"/>
    </source>
</evidence>
<feature type="transmembrane region" description="Helical" evidence="2">
    <location>
        <begin position="170"/>
        <end position="193"/>
    </location>
</feature>
<feature type="transmembrane region" description="Helical" evidence="2">
    <location>
        <begin position="341"/>
        <end position="368"/>
    </location>
</feature>
<feature type="compositionally biased region" description="Basic and acidic residues" evidence="1">
    <location>
        <begin position="27"/>
        <end position="40"/>
    </location>
</feature>
<feature type="region of interest" description="Disordered" evidence="1">
    <location>
        <begin position="2020"/>
        <end position="2078"/>
    </location>
</feature>
<dbReference type="Gene3D" id="3.30.450.20">
    <property type="entry name" value="PAS domain"/>
    <property type="match status" value="1"/>
</dbReference>
<keyword evidence="5" id="KW-1185">Reference proteome</keyword>
<feature type="region of interest" description="Disordered" evidence="1">
    <location>
        <begin position="1"/>
        <end position="40"/>
    </location>
</feature>
<dbReference type="Pfam" id="PF25474">
    <property type="entry name" value="TPR_TmcB"/>
    <property type="match status" value="1"/>
</dbReference>
<dbReference type="PANTHER" id="PTHR31600:SF2">
    <property type="entry name" value="GAMETE ENRICHED GENE 10 PROTEIN-RELATED"/>
    <property type="match status" value="1"/>
</dbReference>
<name>A0A2K3E4X8_CHLRE</name>
<sequence length="2507" mass="266449">MAGETSVAGGSSYAGSGASSASSARQHRTDKDQQQDGHGADILDRHSSLENGIFGVLFTLSKENSETRIRIRWVLLKILLDGWQLFATVIQPAKQGWDIDPNGAAWSVIGVLNFTWLGDLSYSAYLALLYAAVALLVMNIGLCVWVAWCFKEQKFPVVWPIKVLRVFSSVFFQAFDVASLNLLQLGFSCNFTGPMPHMYMDLFPAYSCASSPHVIHAVVSAILLLLFVAIAMLLNMAEVEVNPLSRRPMALGHSGAEVMAFAIKALLTLVDVFLGWRKVAACAYLALSLALAWQCLRWNPNLVAWVNYLKSGVSTSIVWCCITLMLLVFAPGVKQSELSSWSSAMTITMLAGLAPAFGVGAAMSWFFIRKMTTTALQAMANAKPDVPLQDICDNLDDPRDVEIVARCARVWRDRYTLAPEAVQKAHNIIKAGLAMFPGSAYMVLLHADFMIDVLGVSQSGARRIEDARKLSPSLIVRFMMFVRQQQATQKAAGSHANDGASMDLLGYVEYQRKQRMVVRLHREALQAMCNFWKALDASRVSFTHLSKALGKIESSVSQAQAAYRVVLESYGTNPKLIRLYGKFLEKIKNDPWGAAEYFAEADRLEEVKNGDARGPLLPDGTPLGRMDEMAAAVLVINATGEIQMANKQTHILFGHKRGTLEAKPLAMLLAPHCARRMADELARMVASTSVTALVNGGQSDNGKTAEAASHDGPDLVVVAMHFDRVAFSVNLSLRKASGVGEDSTFIALLEPTPPVPNMARMWVSPNGIVAAVDHLFVANFGWRATEVNGSNLTALMMVQATDSMAVGGNNNDADAEVETPKIVVTESASDTIKRLVKFAKVGEGANIDSFAGLHCLLAHKYDSQPVPCTVTMVENLSADISVHELRLQLSSDDPAQLLVVNRKGVILHASTGVASALKDSVAVGGATSSGPRFGGVTGHVGHLGDGTRAHHTIQNSGTGIVFGADLLTGFTLYDFLPAPWKDMHVRFLKDITSSSPPTRSLWSCRKAAPQPTLELRTMTGRPLYMHVSITSGDLNGESTHVIGLQRSSLDTALSERRVRLTVSDDGLVSATSQGLALQMLSLEPSRLVGRGLWELVSGQQPDALEVAARATTPGGPRMLGALIGRALASPGASWRVDVSNPLPRNMGGQQSTNARAKPAVMQVHVEPPSDEEAAAGQGNHVYVDLWPVHAVSGVLQLDATGRITSVLEEHTRPAGLLFGLHHDALIGEALDSLVTMPPGRTSAAELLSLHGAKKSNLKTKNKDVAVKVGPVHKLRATHTDGKPLLLDVQVVGKPGPNEPVIAILRLHTAPMAPVAAAYPAAAAPPPPSRGGVLLPVAGLKEPAATVATNSPRGAASIKRQPSLDDLMDKMEADAANAAAEQAAAIPMVKEQRTSMESSSIGQVHTPPGVGSARRNDSTVQKALGSPAKAADAIGAEDEVQQQVPMPPMPAMLLGGVGDGGLPVPGVTAAATGRNKLADLVKSVGGEPQTGSGDGSLPPAPRARPGATRRSAGGSSTVLPHTVLPAAGDAGKEPDTAKGVDMQSLDGEDDKDNKVIDGGGKQKGAERISTWVASQGAFYQNSVAVEGGAAKQQSDDDGSVKAPSEDEASDIRTTYSDMAAVMKGAAAKAAVAAQTAGAQKAGGMGGGPPDLPYADDDAGSEGGQSAMSAQSSSGGAEYKRGKRFRKLVKLMDSGQAQQVQKRFKLHALITVGILAAVHVVCFVLTLASLQEQRASMLQLGRSGEAQKFMHQVMTDVRSLDTISKNKTLENLFTANDTDLFVNRIATNAEQIKLRLNEIMNGHHSTDSPVMSLFYFTTYSVWNGLNADGTDTRTNLTTWDFSTRFYSMAKSINQHCHEWLNEGIFIADTDPGQFILKSGPDLFRASRRILDALLYAAVDNAKSVDTLQLVFLAVEGAAISCAAACYLAYLLRAVAAQRYKLYGTFLVIPVGLTRALASQNTTLLVDEDEDEDEEEEDAERAAVTNNNGGGVGSDDENDEADKQQQIKQKRTLGFSAAIAPNAGAAATRASPRGKPFSQRQGTRESGASGEGGGDALAGDDDGRAGGGAKNRRSSSAPLNGSIHNRGGCWAWFQRLFSRTNRSVAPLPTTRPGSINGPGGWAMTAGHQQQAPAAGQPGTPAGSKRTLKYDSHDTAIMLTPFVVWSILVIAFYATAVVKMKDVVEVVAIHSVVNFMNARTSRAVFLGQELAVIEDPKALPAKRAALSAGAKLVRDAWYTLQLGDQAYRAAGNDTERFPLVKSGLSYASPKLADLFYGSGSCHRVAPEYLPCPGPEYRFYEISHTGLDSMMQQFLISVTAMATNTSGMPEGMRDEHFDYVYNVAYKDLIDGTVEVKQAHYDTIIAMFDRIMLLHIVLFLMLWVIFAGFLFILLNPLLKRVSKERRRIAELMSQLPLELDVEKLVGRALGAGAPAAGNAGGAGSGAPSGAGHGGGGGGGGLFGAGGNNGGGPAGQGDQGADATNKWKAIIKSASVSLKGNKQASADMSAAQPF</sequence>
<evidence type="ECO:0000259" key="3">
    <source>
        <dbReference type="Pfam" id="PF25474"/>
    </source>
</evidence>